<evidence type="ECO:0000313" key="1">
    <source>
        <dbReference type="EMBL" id="KAL0105094.1"/>
    </source>
</evidence>
<proteinExistence type="predicted"/>
<keyword evidence="2" id="KW-1185">Reference proteome</keyword>
<dbReference type="AlphaFoldDB" id="A0AAW2ERQ2"/>
<evidence type="ECO:0000313" key="2">
    <source>
        <dbReference type="Proteomes" id="UP001430953"/>
    </source>
</evidence>
<reference evidence="1 2" key="1">
    <citation type="submission" date="2023-03" db="EMBL/GenBank/DDBJ databases">
        <title>High recombination rates correlate with genetic variation in Cardiocondyla obscurior ants.</title>
        <authorList>
            <person name="Errbii M."/>
        </authorList>
    </citation>
    <scope>NUCLEOTIDE SEQUENCE [LARGE SCALE GENOMIC DNA]</scope>
    <source>
        <strain evidence="1">Alpha-2009</strain>
        <tissue evidence="1">Whole body</tissue>
    </source>
</reference>
<name>A0AAW2ERQ2_9HYME</name>
<gene>
    <name evidence="1" type="ORF">PUN28_016624</name>
</gene>
<dbReference type="Proteomes" id="UP001430953">
    <property type="component" value="Unassembled WGS sequence"/>
</dbReference>
<protein>
    <submittedName>
        <fullName evidence="1">Uncharacterized protein</fullName>
    </submittedName>
</protein>
<dbReference type="EMBL" id="JADYXP020000019">
    <property type="protein sequence ID" value="KAL0105094.1"/>
    <property type="molecule type" value="Genomic_DNA"/>
</dbReference>
<comment type="caution">
    <text evidence="1">The sequence shown here is derived from an EMBL/GenBank/DDBJ whole genome shotgun (WGS) entry which is preliminary data.</text>
</comment>
<sequence>MRRVFEIYLKTTAFARHRGDHPAALYLLFFLPPLFSRTMRKLMEMDREIGQMQRSPLTWSCMPEACSRIINLHKLNSPLNRAALGRRKVKKKETTLLSRFSSCHHVVASSRDSLFVAISPSSRRFSLTAPRVLSSPASAIHFPSPLLTPGSFLFPSLKQHGRACVSRHRPLSLSPLPSFLPRGNPRFVFPPSGPELLFSIRRYRDRGVLPVGSKLPRHPPASRGVGNHRVVFTRKNKNYYEFIRDPHLLIDVINGHTGNEGKRDRYTRVAERRRI</sequence>
<organism evidence="1 2">
    <name type="scientific">Cardiocondyla obscurior</name>
    <dbReference type="NCBI Taxonomy" id="286306"/>
    <lineage>
        <taxon>Eukaryota</taxon>
        <taxon>Metazoa</taxon>
        <taxon>Ecdysozoa</taxon>
        <taxon>Arthropoda</taxon>
        <taxon>Hexapoda</taxon>
        <taxon>Insecta</taxon>
        <taxon>Pterygota</taxon>
        <taxon>Neoptera</taxon>
        <taxon>Endopterygota</taxon>
        <taxon>Hymenoptera</taxon>
        <taxon>Apocrita</taxon>
        <taxon>Aculeata</taxon>
        <taxon>Formicoidea</taxon>
        <taxon>Formicidae</taxon>
        <taxon>Myrmicinae</taxon>
        <taxon>Cardiocondyla</taxon>
    </lineage>
</organism>
<accession>A0AAW2ERQ2</accession>